<protein>
    <submittedName>
        <fullName evidence="3">Glycosyltransferase</fullName>
    </submittedName>
</protein>
<name>A0ABX0QFN3_9BACT</name>
<dbReference type="Proteomes" id="UP000606008">
    <property type="component" value="Unassembled WGS sequence"/>
</dbReference>
<feature type="domain" description="Glycosyl transferase family 1" evidence="2">
    <location>
        <begin position="228"/>
        <end position="348"/>
    </location>
</feature>
<dbReference type="PANTHER" id="PTHR45947">
    <property type="entry name" value="SULFOQUINOVOSYL TRANSFERASE SQD2"/>
    <property type="match status" value="1"/>
</dbReference>
<dbReference type="PANTHER" id="PTHR45947:SF3">
    <property type="entry name" value="SULFOQUINOVOSYL TRANSFERASE SQD2"/>
    <property type="match status" value="1"/>
</dbReference>
<dbReference type="EMBL" id="WAEL01000002">
    <property type="protein sequence ID" value="NID09892.1"/>
    <property type="molecule type" value="Genomic_DNA"/>
</dbReference>
<evidence type="ECO:0000313" key="4">
    <source>
        <dbReference type="Proteomes" id="UP000606008"/>
    </source>
</evidence>
<evidence type="ECO:0000259" key="2">
    <source>
        <dbReference type="Pfam" id="PF00534"/>
    </source>
</evidence>
<evidence type="ECO:0000313" key="3">
    <source>
        <dbReference type="EMBL" id="NID09892.1"/>
    </source>
</evidence>
<dbReference type="InterPro" id="IPR001296">
    <property type="entry name" value="Glyco_trans_1"/>
</dbReference>
<sequence>MKTVLATAYAVDPYKGSEDGMGWNFILQIARYQRVIAVTRPNNQPAIERYWNEHPELNELRQRTQFLYFDWPYWLRFWKKGPTLSMIYYYGWQLTLAVWLQRKRLPVDLVHNVNFHNDWTPTFLWLLGKPMIWGPVGHHPAIPDNAIREFGWKAKLKERALWTLKQAFWTLDPFLTLSKQRAAYILCMNQAAADKLQLPAHQYSIVPSVASDPVSPARLDRNEATCFRVLSVGRFVALKGFTSTVRAFALFYGKLSPADQQRTRLTLVGSGPAELLLRQLITELGISSCTEIINWLPKNEVTTLYESSSVFLFPSHEGAGMVVAEAMSYGLPVVCWNNEGPGRFVHPESTLRVSGVDLALGEAQMASHLETLYRSADVYRQEVILARQRFKSTFDWSVRGEQLRAVYQSALSTTSTPSPLHEIEADYRGSSAQ</sequence>
<evidence type="ECO:0000256" key="1">
    <source>
        <dbReference type="SAM" id="MobiDB-lite"/>
    </source>
</evidence>
<gene>
    <name evidence="3" type="ORF">F7231_06890</name>
</gene>
<reference evidence="4" key="2">
    <citation type="submission" date="2023-07" db="EMBL/GenBank/DDBJ databases">
        <authorList>
            <person name="Jung D.-H."/>
        </authorList>
    </citation>
    <scope>NUCLEOTIDE SEQUENCE [LARGE SCALE GENOMIC DNA]</scope>
    <source>
        <strain evidence="4">JA-25</strain>
    </source>
</reference>
<proteinExistence type="predicted"/>
<dbReference type="Gene3D" id="3.40.50.2000">
    <property type="entry name" value="Glycogen Phosphorylase B"/>
    <property type="match status" value="1"/>
</dbReference>
<organism evidence="3 4">
    <name type="scientific">Fibrivirga algicola</name>
    <dbReference type="NCBI Taxonomy" id="2950420"/>
    <lineage>
        <taxon>Bacteria</taxon>
        <taxon>Pseudomonadati</taxon>
        <taxon>Bacteroidota</taxon>
        <taxon>Cytophagia</taxon>
        <taxon>Cytophagales</taxon>
        <taxon>Spirosomataceae</taxon>
        <taxon>Fibrivirga</taxon>
    </lineage>
</organism>
<feature type="region of interest" description="Disordered" evidence="1">
    <location>
        <begin position="414"/>
        <end position="433"/>
    </location>
</feature>
<reference evidence="4" key="1">
    <citation type="submission" date="2019-09" db="EMBL/GenBank/DDBJ databases">
        <authorList>
            <person name="Jung D.-H."/>
        </authorList>
    </citation>
    <scope>NUCLEOTIDE SEQUENCE [LARGE SCALE GENOMIC DNA]</scope>
    <source>
        <strain evidence="4">JA-25</strain>
    </source>
</reference>
<accession>A0ABX0QFN3</accession>
<keyword evidence="4" id="KW-1185">Reference proteome</keyword>
<comment type="caution">
    <text evidence="3">The sequence shown here is derived from an EMBL/GenBank/DDBJ whole genome shotgun (WGS) entry which is preliminary data.</text>
</comment>
<dbReference type="CDD" id="cd03801">
    <property type="entry name" value="GT4_PimA-like"/>
    <property type="match status" value="1"/>
</dbReference>
<dbReference type="RefSeq" id="WP_166691371.1">
    <property type="nucleotide sequence ID" value="NZ_WAEL01000002.1"/>
</dbReference>
<dbReference type="InterPro" id="IPR050194">
    <property type="entry name" value="Glycosyltransferase_grp1"/>
</dbReference>
<dbReference type="Pfam" id="PF00534">
    <property type="entry name" value="Glycos_transf_1"/>
    <property type="match status" value="1"/>
</dbReference>
<dbReference type="SUPFAM" id="SSF53756">
    <property type="entry name" value="UDP-Glycosyltransferase/glycogen phosphorylase"/>
    <property type="match status" value="1"/>
</dbReference>